<evidence type="ECO:0000256" key="2">
    <source>
        <dbReference type="ARBA" id="ARBA00022980"/>
    </source>
</evidence>
<comment type="similarity">
    <text evidence="1 5 6">Belongs to the universal ribosomal protein uS2 family.</text>
</comment>
<evidence type="ECO:0000256" key="5">
    <source>
        <dbReference type="HAMAP-Rule" id="MF_00291"/>
    </source>
</evidence>
<dbReference type="GO" id="GO:0022627">
    <property type="term" value="C:cytosolic small ribosomal subunit"/>
    <property type="evidence" value="ECO:0007669"/>
    <property type="project" value="TreeGrafter"/>
</dbReference>
<dbReference type="PROSITE" id="PS00963">
    <property type="entry name" value="RIBOSOMAL_S2_2"/>
    <property type="match status" value="1"/>
</dbReference>
<evidence type="ECO:0000256" key="1">
    <source>
        <dbReference type="ARBA" id="ARBA00006242"/>
    </source>
</evidence>
<evidence type="ECO:0000256" key="4">
    <source>
        <dbReference type="ARBA" id="ARBA00035256"/>
    </source>
</evidence>
<evidence type="ECO:0000313" key="8">
    <source>
        <dbReference type="Proteomes" id="UP000177177"/>
    </source>
</evidence>
<name>A0A1G2KTM5_9BACT</name>
<evidence type="ECO:0000256" key="6">
    <source>
        <dbReference type="RuleBase" id="RU003631"/>
    </source>
</evidence>
<dbReference type="PRINTS" id="PR00395">
    <property type="entry name" value="RIBOSOMALS2"/>
</dbReference>
<dbReference type="InterPro" id="IPR001865">
    <property type="entry name" value="Ribosomal_uS2"/>
</dbReference>
<dbReference type="InterPro" id="IPR005706">
    <property type="entry name" value="Ribosomal_uS2_bac/mit/plastid"/>
</dbReference>
<dbReference type="NCBIfam" id="TIGR01011">
    <property type="entry name" value="rpsB_bact"/>
    <property type="match status" value="1"/>
</dbReference>
<dbReference type="CDD" id="cd01425">
    <property type="entry name" value="RPS2"/>
    <property type="match status" value="1"/>
</dbReference>
<protein>
    <recommendedName>
        <fullName evidence="4 5">Small ribosomal subunit protein uS2</fullName>
    </recommendedName>
</protein>
<dbReference type="PANTHER" id="PTHR12534">
    <property type="entry name" value="30S RIBOSOMAL PROTEIN S2 PROKARYOTIC AND ORGANELLAR"/>
    <property type="match status" value="1"/>
</dbReference>
<gene>
    <name evidence="5" type="primary">rpsB</name>
    <name evidence="7" type="ORF">A3C92_01405</name>
</gene>
<reference evidence="7 8" key="1">
    <citation type="journal article" date="2016" name="Nat. Commun.">
        <title>Thousands of microbial genomes shed light on interconnected biogeochemical processes in an aquifer system.</title>
        <authorList>
            <person name="Anantharaman K."/>
            <person name="Brown C.T."/>
            <person name="Hug L.A."/>
            <person name="Sharon I."/>
            <person name="Castelle C.J."/>
            <person name="Probst A.J."/>
            <person name="Thomas B.C."/>
            <person name="Singh A."/>
            <person name="Wilkins M.J."/>
            <person name="Karaoz U."/>
            <person name="Brodie E.L."/>
            <person name="Williams K.H."/>
            <person name="Hubbard S.S."/>
            <person name="Banfield J.F."/>
        </authorList>
    </citation>
    <scope>NUCLEOTIDE SEQUENCE [LARGE SCALE GENOMIC DNA]</scope>
</reference>
<dbReference type="InterPro" id="IPR023591">
    <property type="entry name" value="Ribosomal_uS2_flav_dom_sf"/>
</dbReference>
<accession>A0A1G2KTM5</accession>
<keyword evidence="2 5" id="KW-0689">Ribosomal protein</keyword>
<dbReference type="GO" id="GO:0006412">
    <property type="term" value="P:translation"/>
    <property type="evidence" value="ECO:0007669"/>
    <property type="project" value="UniProtKB-UniRule"/>
</dbReference>
<dbReference type="Pfam" id="PF00318">
    <property type="entry name" value="Ribosomal_S2"/>
    <property type="match status" value="1"/>
</dbReference>
<dbReference type="Proteomes" id="UP000177177">
    <property type="component" value="Unassembled WGS sequence"/>
</dbReference>
<dbReference type="GO" id="GO:0003735">
    <property type="term" value="F:structural constituent of ribosome"/>
    <property type="evidence" value="ECO:0007669"/>
    <property type="project" value="InterPro"/>
</dbReference>
<dbReference type="Gene3D" id="3.40.50.10490">
    <property type="entry name" value="Glucose-6-phosphate isomerase like protein, domain 1"/>
    <property type="match status" value="1"/>
</dbReference>
<comment type="caution">
    <text evidence="7">The sequence shown here is derived from an EMBL/GenBank/DDBJ whole genome shotgun (WGS) entry which is preliminary data.</text>
</comment>
<organism evidence="7 8">
    <name type="scientific">Candidatus Sungbacteria bacterium RIFCSPHIGHO2_02_FULL_53_17</name>
    <dbReference type="NCBI Taxonomy" id="1802275"/>
    <lineage>
        <taxon>Bacteria</taxon>
        <taxon>Candidatus Sungiibacteriota</taxon>
    </lineage>
</organism>
<proteinExistence type="inferred from homology"/>
<evidence type="ECO:0000256" key="3">
    <source>
        <dbReference type="ARBA" id="ARBA00023274"/>
    </source>
</evidence>
<dbReference type="InterPro" id="IPR018130">
    <property type="entry name" value="Ribosomal_uS2_CS"/>
</dbReference>
<dbReference type="HAMAP" id="MF_00291_B">
    <property type="entry name" value="Ribosomal_uS2_B"/>
    <property type="match status" value="1"/>
</dbReference>
<sequence length="260" mass="28594">MEPSVIASENTGIPATPIDPELEQMMKAGVHLGHAKTKDHPSMKRHIFGVRNTISVIDLLQTKEALAKAKDFVSGIVSRGGLVLMVGTRPAARAPILDVATKTNMPYFIERWIGGTLTNYKVIGKRVEYMMQLEHDKKSGAFEKYTKKERMGKDEELARLQKFFDGLRPMKRLPDAVFIVDTTYDDTAVNEAKRMKVPIVALCDTNANAAAISNPIPSNDDALPAVRYMIREIGAAIEQGLKEKQAAAEQAPPAAPPQVQ</sequence>
<dbReference type="PROSITE" id="PS00962">
    <property type="entry name" value="RIBOSOMAL_S2_1"/>
    <property type="match status" value="1"/>
</dbReference>
<dbReference type="EMBL" id="MHQN01000030">
    <property type="protein sequence ID" value="OHA02828.1"/>
    <property type="molecule type" value="Genomic_DNA"/>
</dbReference>
<dbReference type="SUPFAM" id="SSF52313">
    <property type="entry name" value="Ribosomal protein S2"/>
    <property type="match status" value="1"/>
</dbReference>
<dbReference type="AlphaFoldDB" id="A0A1G2KTM5"/>
<dbReference type="Gene3D" id="1.10.287.610">
    <property type="entry name" value="Helix hairpin bin"/>
    <property type="match status" value="1"/>
</dbReference>
<dbReference type="PANTHER" id="PTHR12534:SF0">
    <property type="entry name" value="SMALL RIBOSOMAL SUBUNIT PROTEIN US2M"/>
    <property type="match status" value="1"/>
</dbReference>
<evidence type="ECO:0000313" key="7">
    <source>
        <dbReference type="EMBL" id="OHA02828.1"/>
    </source>
</evidence>
<keyword evidence="3 5" id="KW-0687">Ribonucleoprotein</keyword>